<keyword evidence="2" id="KW-1185">Reference proteome</keyword>
<sequence length="208" mass="23781">MDEEAAFFGDTAPEKLKIPFILRQLICIGPWYLFKCVQFESNSTHVCNASRRISGSENCRSKTKGYLGDIKYVPENEESNCLAMRHCCFSWCPPLCCRQKSVVSLDGGLYEHYTKFRTCMEDTLAELLGEKSPTTLSSSFPMMAPVLEQHSWQPLTRNTPRPMNLKDGLTKYIKESNCCDFVYFQLLQTNCYLHLPILSYAHSECIIG</sequence>
<accession>A0A6A3B027</accession>
<reference evidence="1" key="1">
    <citation type="submission" date="2019-09" db="EMBL/GenBank/DDBJ databases">
        <title>Draft genome information of white flower Hibiscus syriacus.</title>
        <authorList>
            <person name="Kim Y.-M."/>
        </authorList>
    </citation>
    <scope>NUCLEOTIDE SEQUENCE [LARGE SCALE GENOMIC DNA]</scope>
    <source>
        <strain evidence="1">YM2019G1</strain>
    </source>
</reference>
<dbReference type="Gene3D" id="3.40.367.20">
    <property type="match status" value="1"/>
</dbReference>
<dbReference type="Proteomes" id="UP000436088">
    <property type="component" value="Unassembled WGS sequence"/>
</dbReference>
<name>A0A6A3B027_HIBSY</name>
<protein>
    <submittedName>
        <fullName evidence="1">Uncharacterized protein</fullName>
    </submittedName>
</protein>
<proteinExistence type="predicted"/>
<dbReference type="AlphaFoldDB" id="A0A6A3B027"/>
<organism evidence="1 2">
    <name type="scientific">Hibiscus syriacus</name>
    <name type="common">Rose of Sharon</name>
    <dbReference type="NCBI Taxonomy" id="106335"/>
    <lineage>
        <taxon>Eukaryota</taxon>
        <taxon>Viridiplantae</taxon>
        <taxon>Streptophyta</taxon>
        <taxon>Embryophyta</taxon>
        <taxon>Tracheophyta</taxon>
        <taxon>Spermatophyta</taxon>
        <taxon>Magnoliopsida</taxon>
        <taxon>eudicotyledons</taxon>
        <taxon>Gunneridae</taxon>
        <taxon>Pentapetalae</taxon>
        <taxon>rosids</taxon>
        <taxon>malvids</taxon>
        <taxon>Malvales</taxon>
        <taxon>Malvaceae</taxon>
        <taxon>Malvoideae</taxon>
        <taxon>Hibiscus</taxon>
    </lineage>
</organism>
<gene>
    <name evidence="1" type="ORF">F3Y22_tig00110321pilonHSYRG00135</name>
</gene>
<dbReference type="EMBL" id="VEPZ02000929">
    <property type="protein sequence ID" value="KAE8710414.1"/>
    <property type="molecule type" value="Genomic_DNA"/>
</dbReference>
<evidence type="ECO:0000313" key="2">
    <source>
        <dbReference type="Proteomes" id="UP000436088"/>
    </source>
</evidence>
<evidence type="ECO:0000313" key="1">
    <source>
        <dbReference type="EMBL" id="KAE8710414.1"/>
    </source>
</evidence>
<comment type="caution">
    <text evidence="1">The sequence shown here is derived from an EMBL/GenBank/DDBJ whole genome shotgun (WGS) entry which is preliminary data.</text>
</comment>